<keyword evidence="3 8" id="KW-0479">Metal-binding</keyword>
<evidence type="ECO:0000256" key="7">
    <source>
        <dbReference type="ARBA" id="ARBA00023136"/>
    </source>
</evidence>
<comment type="cofactor">
    <cofactor evidence="8">
        <name>Fe cation</name>
        <dbReference type="ChEBI" id="CHEBI:24875"/>
    </cofactor>
    <text evidence="8">Binds 2 iron ions per subunit.</text>
</comment>
<evidence type="ECO:0000256" key="2">
    <source>
        <dbReference type="ARBA" id="ARBA00022688"/>
    </source>
</evidence>
<dbReference type="PANTHER" id="PTHR11237">
    <property type="entry name" value="COENZYME Q10 BIOSYNTHESIS PROTEIN 7"/>
    <property type="match status" value="1"/>
</dbReference>
<comment type="catalytic activity">
    <reaction evidence="8">
        <text>a 5-methoxy-2-methyl-3-(all-trans-polyprenyl)benzene-1,4-diol + AH2 + O2 = a 3-demethylubiquinol + A + H2O</text>
        <dbReference type="Rhea" id="RHEA:50908"/>
        <dbReference type="Rhea" id="RHEA-COMP:10859"/>
        <dbReference type="Rhea" id="RHEA-COMP:10914"/>
        <dbReference type="ChEBI" id="CHEBI:13193"/>
        <dbReference type="ChEBI" id="CHEBI:15377"/>
        <dbReference type="ChEBI" id="CHEBI:15379"/>
        <dbReference type="ChEBI" id="CHEBI:17499"/>
        <dbReference type="ChEBI" id="CHEBI:84167"/>
        <dbReference type="ChEBI" id="CHEBI:84422"/>
        <dbReference type="EC" id="1.14.99.60"/>
    </reaction>
</comment>
<dbReference type="HAMAP" id="MF_01658">
    <property type="entry name" value="COQ7"/>
    <property type="match status" value="1"/>
</dbReference>
<comment type="caution">
    <text evidence="10">The sequence shown here is derived from an EMBL/GenBank/DDBJ whole genome shotgun (WGS) entry which is preliminary data.</text>
</comment>
<comment type="function">
    <text evidence="8">Catalyzes the hydroxylation of 2-polyprenyl-3-methyl-6-methoxy-1,4-benzoquinol (DMQH2) during ubiquinone biosynthesis. Has also a structural role in the COQ enzyme complex, stabilizing other COQ polypeptides.</text>
</comment>
<evidence type="ECO:0000256" key="4">
    <source>
        <dbReference type="ARBA" id="ARBA00023002"/>
    </source>
</evidence>
<feature type="binding site" evidence="8">
    <location>
        <position position="69"/>
    </location>
    <ligand>
        <name>Fe cation</name>
        <dbReference type="ChEBI" id="CHEBI:24875"/>
        <label>1</label>
    </ligand>
</feature>
<feature type="binding site" evidence="8">
    <location>
        <position position="101"/>
    </location>
    <ligand>
        <name>Fe cation</name>
        <dbReference type="ChEBI" id="CHEBI:24875"/>
        <label>2</label>
    </ligand>
</feature>
<dbReference type="InterPro" id="IPR011566">
    <property type="entry name" value="Ubq_synth_Coq7"/>
</dbReference>
<proteinExistence type="inferred from homology"/>
<dbReference type="SUPFAM" id="SSF47240">
    <property type="entry name" value="Ferritin-like"/>
    <property type="match status" value="1"/>
</dbReference>
<dbReference type="CDD" id="cd01042">
    <property type="entry name" value="DMQH"/>
    <property type="match status" value="1"/>
</dbReference>
<evidence type="ECO:0000256" key="5">
    <source>
        <dbReference type="ARBA" id="ARBA00023004"/>
    </source>
</evidence>
<comment type="subcellular location">
    <subcellularLocation>
        <location evidence="8">Mitochondrion inner membrane</location>
        <topology evidence="8">Peripheral membrane protein</topology>
        <orientation evidence="8">Matrix side</orientation>
    </subcellularLocation>
</comment>
<reference evidence="10 11" key="1">
    <citation type="submission" date="2024-03" db="EMBL/GenBank/DDBJ databases">
        <title>Genome-scale model development and genomic sequencing of the oleaginous clade Lipomyces.</title>
        <authorList>
            <consortium name="Lawrence Berkeley National Laboratory"/>
            <person name="Czajka J.J."/>
            <person name="Han Y."/>
            <person name="Kim J."/>
            <person name="Mondo S.J."/>
            <person name="Hofstad B.A."/>
            <person name="Robles A."/>
            <person name="Haridas S."/>
            <person name="Riley R."/>
            <person name="LaButti K."/>
            <person name="Pangilinan J."/>
            <person name="Andreopoulos W."/>
            <person name="Lipzen A."/>
            <person name="Yan J."/>
            <person name="Wang M."/>
            <person name="Ng V."/>
            <person name="Grigoriev I.V."/>
            <person name="Spatafora J.W."/>
            <person name="Magnuson J.K."/>
            <person name="Baker S.E."/>
            <person name="Pomraning K.R."/>
        </authorList>
    </citation>
    <scope>NUCLEOTIDE SEQUENCE [LARGE SCALE GENOMIC DNA]</scope>
    <source>
        <strain evidence="10 11">Phaff 52-87</strain>
    </source>
</reference>
<evidence type="ECO:0000256" key="8">
    <source>
        <dbReference type="HAMAP-Rule" id="MF_03194"/>
    </source>
</evidence>
<dbReference type="Proteomes" id="UP001498771">
    <property type="component" value="Unassembled WGS sequence"/>
</dbReference>
<comment type="similarity">
    <text evidence="8">Belongs to the COQ7 family.</text>
</comment>
<keyword evidence="8" id="KW-0496">Mitochondrion</keyword>
<dbReference type="EC" id="1.14.99.60" evidence="8"/>
<protein>
    <recommendedName>
        <fullName evidence="8">5-demethoxyubiquinone hydroxylase, mitochondrial</fullName>
        <shortName evidence="8">DMQ hydroxylase</shortName>
        <ecNumber evidence="8">1.14.99.60</ecNumber>
    </recommendedName>
    <alternativeName>
        <fullName evidence="8">Ubiquinone biosynthesis monooxygenase COQ7</fullName>
    </alternativeName>
</protein>
<feature type="binding site" evidence="8">
    <location>
        <position position="201"/>
    </location>
    <ligand>
        <name>Fe cation</name>
        <dbReference type="ChEBI" id="CHEBI:24875"/>
        <label>1</label>
    </ligand>
</feature>
<dbReference type="InterPro" id="IPR009078">
    <property type="entry name" value="Ferritin-like_SF"/>
</dbReference>
<feature type="binding site" evidence="8">
    <location>
        <position position="104"/>
    </location>
    <ligand>
        <name>Fe cation</name>
        <dbReference type="ChEBI" id="CHEBI:24875"/>
        <label>1</label>
    </ligand>
</feature>
<organism evidence="10 11">
    <name type="scientific">Myxozyma melibiosi</name>
    <dbReference type="NCBI Taxonomy" id="54550"/>
    <lineage>
        <taxon>Eukaryota</taxon>
        <taxon>Fungi</taxon>
        <taxon>Dikarya</taxon>
        <taxon>Ascomycota</taxon>
        <taxon>Saccharomycotina</taxon>
        <taxon>Lipomycetes</taxon>
        <taxon>Lipomycetales</taxon>
        <taxon>Lipomycetaceae</taxon>
        <taxon>Myxozyma</taxon>
    </lineage>
</organism>
<dbReference type="PANTHER" id="PTHR11237:SF4">
    <property type="entry name" value="5-DEMETHOXYUBIQUINONE HYDROXYLASE, MITOCHONDRIAL"/>
    <property type="match status" value="1"/>
</dbReference>
<evidence type="ECO:0000256" key="1">
    <source>
        <dbReference type="ARBA" id="ARBA00004749"/>
    </source>
</evidence>
<comment type="subunit">
    <text evidence="8">Component of a multi-subunit COQ enzyme complex, composed of at least COQ3, COQ4, COQ5, COQ6, COQ7 and COQ9.</text>
</comment>
<evidence type="ECO:0000256" key="9">
    <source>
        <dbReference type="SAM" id="MobiDB-lite"/>
    </source>
</evidence>
<dbReference type="Pfam" id="PF03232">
    <property type="entry name" value="COQ7"/>
    <property type="match status" value="1"/>
</dbReference>
<feature type="binding site" evidence="8">
    <location>
        <position position="204"/>
    </location>
    <ligand>
        <name>Fe cation</name>
        <dbReference type="ChEBI" id="CHEBI:24875"/>
        <label>2</label>
    </ligand>
</feature>
<keyword evidence="7 8" id="KW-0472">Membrane</keyword>
<comment type="pathway">
    <text evidence="1 8">Cofactor biosynthesis; ubiquinone biosynthesis.</text>
</comment>
<keyword evidence="11" id="KW-1185">Reference proteome</keyword>
<keyword evidence="4 8" id="KW-0560">Oxidoreductase</keyword>
<evidence type="ECO:0000256" key="3">
    <source>
        <dbReference type="ARBA" id="ARBA00022723"/>
    </source>
</evidence>
<sequence>MIRSLSTKSCSRRVAAALSSSCSGKRFNSASTTPTPAPIPAAGDRKLPPLSPRTRDFLARLIRVDQAGELGADLIYSGQHAVFKRTRPDLEPLIAHMWDQEVYHHKTFDALQTTHRVRPSVFSPLWTVAAYGLGVGTAVMGKEAAMACTLAVETVIGGHYNDQLRELVALIESEAAVAEDGRASEELRELAKMVSRFRDDELEHLETAVEHDAEKARPYILLTETIKAGCRAAVWTAERF</sequence>
<keyword evidence="5 8" id="KW-0408">Iron</keyword>
<feature type="binding site" evidence="8">
    <location>
        <position position="101"/>
    </location>
    <ligand>
        <name>Fe cation</name>
        <dbReference type="ChEBI" id="CHEBI:24875"/>
        <label>1</label>
    </ligand>
</feature>
<feature type="binding site" evidence="8">
    <location>
        <position position="201"/>
    </location>
    <ligand>
        <name>Fe cation</name>
        <dbReference type="ChEBI" id="CHEBI:24875"/>
        <label>2</label>
    </ligand>
</feature>
<accession>A0ABR1F6X3</accession>
<dbReference type="RefSeq" id="XP_064768629.1">
    <property type="nucleotide sequence ID" value="XM_064912608.1"/>
</dbReference>
<keyword evidence="8" id="KW-0999">Mitochondrion inner membrane</keyword>
<gene>
    <name evidence="8" type="primary">COQ7</name>
    <name evidence="10" type="ORF">BZA70DRAFT_278514</name>
</gene>
<keyword evidence="2 8" id="KW-0831">Ubiquinone biosynthesis</keyword>
<evidence type="ECO:0000313" key="10">
    <source>
        <dbReference type="EMBL" id="KAK7205596.1"/>
    </source>
</evidence>
<evidence type="ECO:0000256" key="6">
    <source>
        <dbReference type="ARBA" id="ARBA00023033"/>
    </source>
</evidence>
<evidence type="ECO:0000313" key="11">
    <source>
        <dbReference type="Proteomes" id="UP001498771"/>
    </source>
</evidence>
<keyword evidence="6 8" id="KW-0503">Monooxygenase</keyword>
<feature type="region of interest" description="Disordered" evidence="9">
    <location>
        <begin position="24"/>
        <end position="50"/>
    </location>
</feature>
<dbReference type="GeneID" id="90038120"/>
<name>A0ABR1F6X3_9ASCO</name>
<feature type="binding site" evidence="8">
    <location>
        <position position="153"/>
    </location>
    <ligand>
        <name>Fe cation</name>
        <dbReference type="ChEBI" id="CHEBI:24875"/>
        <label>2</label>
    </ligand>
</feature>
<dbReference type="EMBL" id="JBBJBU010000005">
    <property type="protein sequence ID" value="KAK7205596.1"/>
    <property type="molecule type" value="Genomic_DNA"/>
</dbReference>